<evidence type="ECO:0000313" key="2">
    <source>
        <dbReference type="Proteomes" id="UP000176583"/>
    </source>
</evidence>
<organism evidence="1 2">
    <name type="scientific">candidate division WWE3 bacterium RBG_19FT_COMBO_53_11</name>
    <dbReference type="NCBI Taxonomy" id="1802613"/>
    <lineage>
        <taxon>Bacteria</taxon>
        <taxon>Katanobacteria</taxon>
    </lineage>
</organism>
<name>A0A1F4UIE9_UNCKA</name>
<dbReference type="EMBL" id="MEUW01000013">
    <property type="protein sequence ID" value="OGC44652.1"/>
    <property type="molecule type" value="Genomic_DNA"/>
</dbReference>
<gene>
    <name evidence="1" type="ORF">A2V54_00650</name>
</gene>
<dbReference type="AlphaFoldDB" id="A0A1F4UIE9"/>
<dbReference type="Proteomes" id="UP000176583">
    <property type="component" value="Unassembled WGS sequence"/>
</dbReference>
<evidence type="ECO:0000313" key="1">
    <source>
        <dbReference type="EMBL" id="OGC44652.1"/>
    </source>
</evidence>
<accession>A0A1F4UIE9</accession>
<dbReference type="STRING" id="1802613.A2V54_00650"/>
<reference evidence="1 2" key="1">
    <citation type="journal article" date="2016" name="Nat. Commun.">
        <title>Thousands of microbial genomes shed light on interconnected biogeochemical processes in an aquifer system.</title>
        <authorList>
            <person name="Anantharaman K."/>
            <person name="Brown C.T."/>
            <person name="Hug L.A."/>
            <person name="Sharon I."/>
            <person name="Castelle C.J."/>
            <person name="Probst A.J."/>
            <person name="Thomas B.C."/>
            <person name="Singh A."/>
            <person name="Wilkins M.J."/>
            <person name="Karaoz U."/>
            <person name="Brodie E.L."/>
            <person name="Williams K.H."/>
            <person name="Hubbard S.S."/>
            <person name="Banfield J.F."/>
        </authorList>
    </citation>
    <scope>NUCLEOTIDE SEQUENCE [LARGE SCALE GENOMIC DNA]</scope>
</reference>
<comment type="caution">
    <text evidence="1">The sequence shown here is derived from an EMBL/GenBank/DDBJ whole genome shotgun (WGS) entry which is preliminary data.</text>
</comment>
<sequence>MYVRLEEELGLSQRSIRLSSFQQAVLTALEVEGWDSRGALQIVIPAEDEFRVEISNPAILDLDGKTVWIRMNWPKPEKFSADMFTTSRSAPVVTLVPEADSLVELMLHLQHELERRVIERAAKTAEFIGRDVNLTFSRPVRAGSFRSR</sequence>
<protein>
    <submittedName>
        <fullName evidence="1">Uncharacterized protein</fullName>
    </submittedName>
</protein>
<proteinExistence type="predicted"/>